<name>R7AD45_9FIRM</name>
<sequence length="87" mass="9810">MPNREQIITVIMIAMYVNLVINSIDTVIDMFNSHTEKKHVGDNTGYNGSDCGINSGVDNDEKKRMSKSDIIQLLLYAVYVVIIMKVM</sequence>
<proteinExistence type="predicted"/>
<gene>
    <name evidence="2" type="ORF">BN656_02195</name>
</gene>
<evidence type="ECO:0000256" key="1">
    <source>
        <dbReference type="SAM" id="Phobius"/>
    </source>
</evidence>
<evidence type="ECO:0000313" key="3">
    <source>
        <dbReference type="Proteomes" id="UP000018141"/>
    </source>
</evidence>
<dbReference type="AlphaFoldDB" id="R7AD45"/>
<keyword evidence="1" id="KW-0472">Membrane</keyword>
<protein>
    <submittedName>
        <fullName evidence="2">Uncharacterized protein</fullName>
    </submittedName>
</protein>
<keyword evidence="1" id="KW-0812">Transmembrane</keyword>
<dbReference type="EMBL" id="CBHH010000059">
    <property type="protein sequence ID" value="CDD58718.1"/>
    <property type="molecule type" value="Genomic_DNA"/>
</dbReference>
<dbReference type="Proteomes" id="UP000018141">
    <property type="component" value="Unassembled WGS sequence"/>
</dbReference>
<comment type="caution">
    <text evidence="2">The sequence shown here is derived from an EMBL/GenBank/DDBJ whole genome shotgun (WGS) entry which is preliminary data.</text>
</comment>
<accession>R7AD45</accession>
<keyword evidence="1" id="KW-1133">Transmembrane helix</keyword>
<reference evidence="2" key="1">
    <citation type="submission" date="2012-11" db="EMBL/GenBank/DDBJ databases">
        <title>Dependencies among metagenomic species, viruses, plasmids and units of genetic variation.</title>
        <authorList>
            <person name="Nielsen H.B."/>
            <person name="Almeida M."/>
            <person name="Juncker A.S."/>
            <person name="Rasmussen S."/>
            <person name="Li J."/>
            <person name="Sunagawa S."/>
            <person name="Plichta D."/>
            <person name="Gautier L."/>
            <person name="Le Chatelier E."/>
            <person name="Peletier E."/>
            <person name="Bonde I."/>
            <person name="Nielsen T."/>
            <person name="Manichanh C."/>
            <person name="Arumugam M."/>
            <person name="Batto J."/>
            <person name="Santos M.B.Q.D."/>
            <person name="Blom N."/>
            <person name="Borruel N."/>
            <person name="Burgdorf K.S."/>
            <person name="Boumezbeur F."/>
            <person name="Casellas F."/>
            <person name="Dore J."/>
            <person name="Guarner F."/>
            <person name="Hansen T."/>
            <person name="Hildebrand F."/>
            <person name="Kaas R.S."/>
            <person name="Kennedy S."/>
            <person name="Kristiansen K."/>
            <person name="Kultima J.R."/>
            <person name="Leonard P."/>
            <person name="Levenez F."/>
            <person name="Lund O."/>
            <person name="Moumen B."/>
            <person name="Le Paslier D."/>
            <person name="Pons N."/>
            <person name="Pedersen O."/>
            <person name="Prifti E."/>
            <person name="Qin J."/>
            <person name="Raes J."/>
            <person name="Tap J."/>
            <person name="Tims S."/>
            <person name="Ussery D.W."/>
            <person name="Yamada T."/>
            <person name="MetaHit consortium"/>
            <person name="Renault P."/>
            <person name="Sicheritz-Ponten T."/>
            <person name="Bork P."/>
            <person name="Wang J."/>
            <person name="Brunak S."/>
            <person name="Ehrlich S.D."/>
        </authorList>
    </citation>
    <scope>NUCLEOTIDE SEQUENCE [LARGE SCALE GENOMIC DNA]</scope>
</reference>
<organism evidence="2 3">
    <name type="scientific">Bacteroides pectinophilus CAG:437</name>
    <dbReference type="NCBI Taxonomy" id="1263051"/>
    <lineage>
        <taxon>Bacteria</taxon>
        <taxon>Bacillati</taxon>
        <taxon>Bacillota</taxon>
        <taxon>Clostridia</taxon>
        <taxon>Eubacteriales</taxon>
    </lineage>
</organism>
<feature type="transmembrane region" description="Helical" evidence="1">
    <location>
        <begin position="70"/>
        <end position="86"/>
    </location>
</feature>
<evidence type="ECO:0000313" key="2">
    <source>
        <dbReference type="EMBL" id="CDD58718.1"/>
    </source>
</evidence>
<feature type="transmembrane region" description="Helical" evidence="1">
    <location>
        <begin position="6"/>
        <end position="28"/>
    </location>
</feature>